<accession>A0ABW2MS65</accession>
<sequence length="269" mass="30353">MSETKEYILGADAKELFRLGVQHQIWAQEAQQGWHTAQFTEGQTLLDLGCGPGFCTKELAFLAGETGKVIGIDISQLYIDHLKKVAKLQHLNIEAICSDFNEMQLATNSLDGMYCRWALAWLPNPKEILEKVYTALKPGAKMVIHEYYDWSTHQTEPRKEHLAKAIDAALQSFKDSPGSIDIGRELPRILGELDMKVTTVRLMPKLGLPSNAVWQWPKTFYHSYFPRLVSMGYLSESEVSEALREMDELEHTPGASLLSPIMTEVIAEK</sequence>
<keyword evidence="2" id="KW-0808">Transferase</keyword>
<dbReference type="GO" id="GO:0008168">
    <property type="term" value="F:methyltransferase activity"/>
    <property type="evidence" value="ECO:0007669"/>
    <property type="project" value="UniProtKB-KW"/>
</dbReference>
<protein>
    <submittedName>
        <fullName evidence="2">Class I SAM-dependent methyltransferase</fullName>
        <ecNumber evidence="2">2.1.1.-</ecNumber>
    </submittedName>
</protein>
<name>A0ABW2MS65_9FLAO</name>
<keyword evidence="2" id="KW-0489">Methyltransferase</keyword>
<dbReference type="InterPro" id="IPR029063">
    <property type="entry name" value="SAM-dependent_MTases_sf"/>
</dbReference>
<dbReference type="EMBL" id="JBHTBN010000004">
    <property type="protein sequence ID" value="MFC7357757.1"/>
    <property type="molecule type" value="Genomic_DNA"/>
</dbReference>
<dbReference type="GO" id="GO:0032259">
    <property type="term" value="P:methylation"/>
    <property type="evidence" value="ECO:0007669"/>
    <property type="project" value="UniProtKB-KW"/>
</dbReference>
<comment type="caution">
    <text evidence="2">The sequence shown here is derived from an EMBL/GenBank/DDBJ whole genome shotgun (WGS) entry which is preliminary data.</text>
</comment>
<dbReference type="InterPro" id="IPR025714">
    <property type="entry name" value="Methyltranfer_dom"/>
</dbReference>
<dbReference type="PANTHER" id="PTHR43861:SF1">
    <property type="entry name" value="TRANS-ACONITATE 2-METHYLTRANSFERASE"/>
    <property type="match status" value="1"/>
</dbReference>
<dbReference type="RefSeq" id="WP_380217611.1">
    <property type="nucleotide sequence ID" value="NZ_JBHTBN010000004.1"/>
</dbReference>
<organism evidence="2 3">
    <name type="scientific">Jejudonia soesokkakensis</name>
    <dbReference type="NCBI Taxonomy" id="1323432"/>
    <lineage>
        <taxon>Bacteria</taxon>
        <taxon>Pseudomonadati</taxon>
        <taxon>Bacteroidota</taxon>
        <taxon>Flavobacteriia</taxon>
        <taxon>Flavobacteriales</taxon>
        <taxon>Flavobacteriaceae</taxon>
        <taxon>Jejudonia</taxon>
    </lineage>
</organism>
<feature type="domain" description="Methyltransferase" evidence="1">
    <location>
        <begin position="41"/>
        <end position="155"/>
    </location>
</feature>
<dbReference type="CDD" id="cd02440">
    <property type="entry name" value="AdoMet_MTases"/>
    <property type="match status" value="1"/>
</dbReference>
<dbReference type="Gene3D" id="3.40.50.150">
    <property type="entry name" value="Vaccinia Virus protein VP39"/>
    <property type="match status" value="1"/>
</dbReference>
<reference evidence="3" key="1">
    <citation type="journal article" date="2019" name="Int. J. Syst. Evol. Microbiol.">
        <title>The Global Catalogue of Microorganisms (GCM) 10K type strain sequencing project: providing services to taxonomists for standard genome sequencing and annotation.</title>
        <authorList>
            <consortium name="The Broad Institute Genomics Platform"/>
            <consortium name="The Broad Institute Genome Sequencing Center for Infectious Disease"/>
            <person name="Wu L."/>
            <person name="Ma J."/>
        </authorList>
    </citation>
    <scope>NUCLEOTIDE SEQUENCE [LARGE SCALE GENOMIC DNA]</scope>
    <source>
        <strain evidence="3">CGMCC 1.16306</strain>
    </source>
</reference>
<proteinExistence type="predicted"/>
<dbReference type="Proteomes" id="UP001596415">
    <property type="component" value="Unassembled WGS sequence"/>
</dbReference>
<dbReference type="SUPFAM" id="SSF53335">
    <property type="entry name" value="S-adenosyl-L-methionine-dependent methyltransferases"/>
    <property type="match status" value="1"/>
</dbReference>
<dbReference type="Pfam" id="PF13847">
    <property type="entry name" value="Methyltransf_31"/>
    <property type="match status" value="1"/>
</dbReference>
<gene>
    <name evidence="2" type="ORF">ACFQO1_08665</name>
</gene>
<dbReference type="PANTHER" id="PTHR43861">
    <property type="entry name" value="TRANS-ACONITATE 2-METHYLTRANSFERASE-RELATED"/>
    <property type="match status" value="1"/>
</dbReference>
<evidence type="ECO:0000313" key="2">
    <source>
        <dbReference type="EMBL" id="MFC7357757.1"/>
    </source>
</evidence>
<evidence type="ECO:0000259" key="1">
    <source>
        <dbReference type="Pfam" id="PF13847"/>
    </source>
</evidence>
<keyword evidence="3" id="KW-1185">Reference proteome</keyword>
<dbReference type="EC" id="2.1.1.-" evidence="2"/>
<evidence type="ECO:0000313" key="3">
    <source>
        <dbReference type="Proteomes" id="UP001596415"/>
    </source>
</evidence>